<protein>
    <submittedName>
        <fullName evidence="2">Uncharacterized protein</fullName>
    </submittedName>
</protein>
<organism evidence="1 2">
    <name type="scientific">Panagrolaimus sp. ES5</name>
    <dbReference type="NCBI Taxonomy" id="591445"/>
    <lineage>
        <taxon>Eukaryota</taxon>
        <taxon>Metazoa</taxon>
        <taxon>Ecdysozoa</taxon>
        <taxon>Nematoda</taxon>
        <taxon>Chromadorea</taxon>
        <taxon>Rhabditida</taxon>
        <taxon>Tylenchina</taxon>
        <taxon>Panagrolaimomorpha</taxon>
        <taxon>Panagrolaimoidea</taxon>
        <taxon>Panagrolaimidae</taxon>
        <taxon>Panagrolaimus</taxon>
    </lineage>
</organism>
<accession>A0AC34FCH4</accession>
<name>A0AC34FCH4_9BILA</name>
<proteinExistence type="predicted"/>
<reference evidence="2" key="1">
    <citation type="submission" date="2022-11" db="UniProtKB">
        <authorList>
            <consortium name="WormBaseParasite"/>
        </authorList>
    </citation>
    <scope>IDENTIFICATION</scope>
</reference>
<sequence length="470" mass="54613">MSEYSSRSRRRHRDEPSSSDRRPYGFVYPDLNDNDRYEDDRRNDPYDDEDDYDYPRKDHYKDRDYRRRDRYEDDDRHRGRYEDDEDYYEEDEQNSGNFLTQIFWFIYTLFTSPLTILARAGLWILSTILMFTPLYPVYLLFQKGTNVFGWIGNSMGFIKDLLAIVYNCVADVSNNHGYMTNKLPADIRRAFSKLLGYQSNNQEIIDDDDENYRVRGDGLKKRAMNAAMYATSMGNYPKNLSGLGSPQNRYGSRESGGNKSGIVSMLLSIGGMIYYVLTGQFLYNNNNNESDGYQNASPSRRQRRRFEEQKKKSYMRGILGFVVIMLVLWWLFASGNLQRGIQATIGKVLSIFASLAFWAIKKSFYLFFWIPSFFFRSNNQGYPTPSATDTTNNYGQYVQDMPDYLTNATSGAWKYIAESLFSGMNATTLSQLTNSSPSEIGDILYRQFTRSLRWGISQLISGCFHANVCH</sequence>
<evidence type="ECO:0000313" key="2">
    <source>
        <dbReference type="WBParaSite" id="ES5_v2.g14534.t1"/>
    </source>
</evidence>
<dbReference type="Proteomes" id="UP000887579">
    <property type="component" value="Unplaced"/>
</dbReference>
<evidence type="ECO:0000313" key="1">
    <source>
        <dbReference type="Proteomes" id="UP000887579"/>
    </source>
</evidence>
<dbReference type="WBParaSite" id="ES5_v2.g14534.t1">
    <property type="protein sequence ID" value="ES5_v2.g14534.t1"/>
    <property type="gene ID" value="ES5_v2.g14534"/>
</dbReference>